<evidence type="ECO:0000256" key="1">
    <source>
        <dbReference type="SAM" id="MobiDB-lite"/>
    </source>
</evidence>
<keyword evidence="3" id="KW-1185">Reference proteome</keyword>
<dbReference type="EMBL" id="KB446535">
    <property type="protein sequence ID" value="EME48350.1"/>
    <property type="molecule type" value="Genomic_DNA"/>
</dbReference>
<feature type="region of interest" description="Disordered" evidence="1">
    <location>
        <begin position="189"/>
        <end position="241"/>
    </location>
</feature>
<dbReference type="AlphaFoldDB" id="N1Q133"/>
<gene>
    <name evidence="2" type="ORF">DOTSEDRAFT_29813</name>
</gene>
<evidence type="ECO:0000313" key="3">
    <source>
        <dbReference type="Proteomes" id="UP000016933"/>
    </source>
</evidence>
<accession>N1Q133</accession>
<sequence length="241" mass="26974">MLVRSRMLAIGLRRYVASFGAPSSAMLGRNTLMVDYGQWRTRWEQVRSAAGCAADDSPTSTAAAGTEPSVPIMAQAHLASVRYRVALLDRRPCRHMISATQGKLAIPLRSSEATYQREGGIQLSRAPVCSGLRWTAIVLRSDSRMMWVRWREIHGNITHDAMPLIVGCISIRDPWSRDSVPRRAASYDRYELPGSGGEREASHPLRWSSDVGHGQELFPITKRRHATTYREEAQKSITMQP</sequence>
<reference evidence="2 3" key="2">
    <citation type="journal article" date="2012" name="PLoS Pathog.">
        <title>Diverse lifestyles and strategies of plant pathogenesis encoded in the genomes of eighteen Dothideomycetes fungi.</title>
        <authorList>
            <person name="Ohm R.A."/>
            <person name="Feau N."/>
            <person name="Henrissat B."/>
            <person name="Schoch C.L."/>
            <person name="Horwitz B.A."/>
            <person name="Barry K.W."/>
            <person name="Condon B.J."/>
            <person name="Copeland A.C."/>
            <person name="Dhillon B."/>
            <person name="Glaser F."/>
            <person name="Hesse C.N."/>
            <person name="Kosti I."/>
            <person name="LaButti K."/>
            <person name="Lindquist E.A."/>
            <person name="Lucas S."/>
            <person name="Salamov A.A."/>
            <person name="Bradshaw R.E."/>
            <person name="Ciuffetti L."/>
            <person name="Hamelin R.C."/>
            <person name="Kema G.H.J."/>
            <person name="Lawrence C."/>
            <person name="Scott J.A."/>
            <person name="Spatafora J.W."/>
            <person name="Turgeon B.G."/>
            <person name="de Wit P.J.G.M."/>
            <person name="Zhong S."/>
            <person name="Goodwin S.B."/>
            <person name="Grigoriev I.V."/>
        </authorList>
    </citation>
    <scope>NUCLEOTIDE SEQUENCE [LARGE SCALE GENOMIC DNA]</scope>
    <source>
        <strain evidence="3">NZE10 / CBS 128990</strain>
    </source>
</reference>
<dbReference type="HOGENOM" id="CLU_1151769_0_0_1"/>
<dbReference type="Proteomes" id="UP000016933">
    <property type="component" value="Unassembled WGS sequence"/>
</dbReference>
<proteinExistence type="predicted"/>
<evidence type="ECO:0000313" key="2">
    <source>
        <dbReference type="EMBL" id="EME48350.1"/>
    </source>
</evidence>
<reference evidence="3" key="1">
    <citation type="journal article" date="2012" name="PLoS Genet.">
        <title>The genomes of the fungal plant pathogens Cladosporium fulvum and Dothistroma septosporum reveal adaptation to different hosts and lifestyles but also signatures of common ancestry.</title>
        <authorList>
            <person name="de Wit P.J.G.M."/>
            <person name="van der Burgt A."/>
            <person name="Oekmen B."/>
            <person name="Stergiopoulos I."/>
            <person name="Abd-Elsalam K.A."/>
            <person name="Aerts A.L."/>
            <person name="Bahkali A.H."/>
            <person name="Beenen H.G."/>
            <person name="Chettri P."/>
            <person name="Cox M.P."/>
            <person name="Datema E."/>
            <person name="de Vries R.P."/>
            <person name="Dhillon B."/>
            <person name="Ganley A.R."/>
            <person name="Griffiths S.A."/>
            <person name="Guo Y."/>
            <person name="Hamelin R.C."/>
            <person name="Henrissat B."/>
            <person name="Kabir M.S."/>
            <person name="Jashni M.K."/>
            <person name="Kema G."/>
            <person name="Klaubauf S."/>
            <person name="Lapidus A."/>
            <person name="Levasseur A."/>
            <person name="Lindquist E."/>
            <person name="Mehrabi R."/>
            <person name="Ohm R.A."/>
            <person name="Owen T.J."/>
            <person name="Salamov A."/>
            <person name="Schwelm A."/>
            <person name="Schijlen E."/>
            <person name="Sun H."/>
            <person name="van den Burg H.A."/>
            <person name="van Ham R.C.H.J."/>
            <person name="Zhang S."/>
            <person name="Goodwin S.B."/>
            <person name="Grigoriev I.V."/>
            <person name="Collemare J."/>
            <person name="Bradshaw R.E."/>
        </authorList>
    </citation>
    <scope>NUCLEOTIDE SEQUENCE [LARGE SCALE GENOMIC DNA]</scope>
    <source>
        <strain evidence="3">NZE10 / CBS 128990</strain>
    </source>
</reference>
<protein>
    <submittedName>
        <fullName evidence="2">Uncharacterized protein</fullName>
    </submittedName>
</protein>
<organism evidence="2 3">
    <name type="scientific">Dothistroma septosporum (strain NZE10 / CBS 128990)</name>
    <name type="common">Red band needle blight fungus</name>
    <name type="synonym">Mycosphaerella pini</name>
    <dbReference type="NCBI Taxonomy" id="675120"/>
    <lineage>
        <taxon>Eukaryota</taxon>
        <taxon>Fungi</taxon>
        <taxon>Dikarya</taxon>
        <taxon>Ascomycota</taxon>
        <taxon>Pezizomycotina</taxon>
        <taxon>Dothideomycetes</taxon>
        <taxon>Dothideomycetidae</taxon>
        <taxon>Mycosphaerellales</taxon>
        <taxon>Mycosphaerellaceae</taxon>
        <taxon>Dothistroma</taxon>
    </lineage>
</organism>
<feature type="compositionally biased region" description="Basic and acidic residues" evidence="1">
    <location>
        <begin position="189"/>
        <end position="203"/>
    </location>
</feature>
<name>N1Q133_DOTSN</name>